<dbReference type="Proteomes" id="UP000606463">
    <property type="component" value="Unassembled WGS sequence"/>
</dbReference>
<name>A0A9D0YPH4_AQUAO</name>
<evidence type="ECO:0000259" key="3">
    <source>
        <dbReference type="Pfam" id="PF02834"/>
    </source>
</evidence>
<dbReference type="Pfam" id="PF02834">
    <property type="entry name" value="LigT_PEase"/>
    <property type="match status" value="2"/>
</dbReference>
<dbReference type="GO" id="GO:0008664">
    <property type="term" value="F:RNA 2',3'-cyclic 3'-phosphodiesterase activity"/>
    <property type="evidence" value="ECO:0007669"/>
    <property type="project" value="UniProtKB-EC"/>
</dbReference>
<dbReference type="Gene3D" id="3.90.1140.10">
    <property type="entry name" value="Cyclic phosphodiesterase"/>
    <property type="match status" value="1"/>
</dbReference>
<gene>
    <name evidence="4" type="primary">thpR</name>
    <name evidence="4" type="ORF">EYH37_02635</name>
</gene>
<feature type="short sequence motif" description="HXTX 2" evidence="2">
    <location>
        <begin position="128"/>
        <end position="131"/>
    </location>
</feature>
<dbReference type="InterPro" id="IPR004175">
    <property type="entry name" value="RNA_CPDase"/>
</dbReference>
<comment type="caution">
    <text evidence="4">The sequence shown here is derived from an EMBL/GenBank/DDBJ whole genome shotgun (WGS) entry which is preliminary data.</text>
</comment>
<keyword evidence="1 2" id="KW-0378">Hydrolase</keyword>
<comment type="similarity">
    <text evidence="2">Belongs to the 2H phosphoesterase superfamily. ThpR family.</text>
</comment>
<feature type="domain" description="Phosphoesterase HXTX" evidence="3">
    <location>
        <begin position="101"/>
        <end position="176"/>
    </location>
</feature>
<dbReference type="HAMAP" id="MF_01940">
    <property type="entry name" value="RNA_CPDase"/>
    <property type="match status" value="1"/>
</dbReference>
<evidence type="ECO:0000313" key="5">
    <source>
        <dbReference type="Proteomes" id="UP000606463"/>
    </source>
</evidence>
<proteinExistence type="inferred from homology"/>
<evidence type="ECO:0000256" key="1">
    <source>
        <dbReference type="ARBA" id="ARBA00022801"/>
    </source>
</evidence>
<evidence type="ECO:0000256" key="2">
    <source>
        <dbReference type="HAMAP-Rule" id="MF_01940"/>
    </source>
</evidence>
<dbReference type="GO" id="GO:0004113">
    <property type="term" value="F:2',3'-cyclic-nucleotide 3'-phosphodiesterase activity"/>
    <property type="evidence" value="ECO:0007669"/>
    <property type="project" value="InterPro"/>
</dbReference>
<dbReference type="NCBIfam" id="TIGR02258">
    <property type="entry name" value="2_5_ligase"/>
    <property type="match status" value="1"/>
</dbReference>
<feature type="domain" description="Phosphoesterase HXTX" evidence="3">
    <location>
        <begin position="20"/>
        <end position="91"/>
    </location>
</feature>
<feature type="active site" description="Proton acceptor" evidence="2">
    <location>
        <position position="128"/>
    </location>
</feature>
<dbReference type="SUPFAM" id="SSF55144">
    <property type="entry name" value="LigT-like"/>
    <property type="match status" value="1"/>
</dbReference>
<dbReference type="AlphaFoldDB" id="A0A9D0YPH4"/>
<protein>
    <recommendedName>
        <fullName evidence="2">RNA 2',3'-cyclic phosphodiesterase</fullName>
        <shortName evidence="2">RNA 2',3'-CPDase</shortName>
        <ecNumber evidence="2">3.1.4.58</ecNumber>
    </recommendedName>
</protein>
<sequence length="188" mass="21883">MVRVFIGFFTSPIVVEKSQRIREEAGGYIHGKWTQPQNLHITLQFIGEVDRPSLLELVKTTQEVASNFRPFKITYKGLGVFPHLRRPRILWVGVDLGSSPLKRLAKAVEVANSRVKNIRPDTKPFHPHVTICRMRRVDERKLRYFLRKYQNFVFGEEEVNKIAVIKSTLTPEGPIYAPIEEFYFSEKI</sequence>
<evidence type="ECO:0000313" key="4">
    <source>
        <dbReference type="EMBL" id="HIP98251.1"/>
    </source>
</evidence>
<feature type="active site" description="Proton donor" evidence="2">
    <location>
        <position position="40"/>
    </location>
</feature>
<dbReference type="EC" id="3.1.4.58" evidence="2"/>
<comment type="catalytic activity">
    <reaction evidence="2">
        <text>a 3'-end 2',3'-cyclophospho-ribonucleotide-RNA + H2O = a 3'-end 2'-phospho-ribonucleotide-RNA + H(+)</text>
        <dbReference type="Rhea" id="RHEA:11828"/>
        <dbReference type="Rhea" id="RHEA-COMP:10464"/>
        <dbReference type="Rhea" id="RHEA-COMP:17353"/>
        <dbReference type="ChEBI" id="CHEBI:15377"/>
        <dbReference type="ChEBI" id="CHEBI:15378"/>
        <dbReference type="ChEBI" id="CHEBI:83064"/>
        <dbReference type="ChEBI" id="CHEBI:173113"/>
        <dbReference type="EC" id="3.1.4.58"/>
    </reaction>
</comment>
<dbReference type="InterPro" id="IPR009097">
    <property type="entry name" value="Cyclic_Pdiesterase"/>
</dbReference>
<dbReference type="EMBL" id="DQVE01000029">
    <property type="protein sequence ID" value="HIP98251.1"/>
    <property type="molecule type" value="Genomic_DNA"/>
</dbReference>
<feature type="short sequence motif" description="HXTX 1" evidence="2">
    <location>
        <begin position="40"/>
        <end position="43"/>
    </location>
</feature>
<dbReference type="PANTHER" id="PTHR35561">
    <property type="entry name" value="RNA 2',3'-CYCLIC PHOSPHODIESTERASE"/>
    <property type="match status" value="1"/>
</dbReference>
<reference evidence="4" key="1">
    <citation type="journal article" date="2020" name="ISME J.">
        <title>Gammaproteobacteria mediating utilization of methyl-, sulfur- and petroleum organic compounds in deep ocean hydrothermal plumes.</title>
        <authorList>
            <person name="Zhou Z."/>
            <person name="Liu Y."/>
            <person name="Pan J."/>
            <person name="Cron B.R."/>
            <person name="Toner B.M."/>
            <person name="Anantharaman K."/>
            <person name="Breier J.A."/>
            <person name="Dick G.J."/>
            <person name="Li M."/>
        </authorList>
    </citation>
    <scope>NUCLEOTIDE SEQUENCE</scope>
    <source>
        <strain evidence="4">SZUA-1501</strain>
    </source>
</reference>
<dbReference type="InterPro" id="IPR014051">
    <property type="entry name" value="Phosphoesterase_HXTX"/>
</dbReference>
<accession>A0A9D0YPH4</accession>
<comment type="function">
    <text evidence="2">Hydrolyzes RNA 2',3'-cyclic phosphodiester to an RNA 2'-phosphomonoester.</text>
</comment>
<dbReference type="PANTHER" id="PTHR35561:SF1">
    <property type="entry name" value="RNA 2',3'-CYCLIC PHOSPHODIESTERASE"/>
    <property type="match status" value="1"/>
</dbReference>
<organism evidence="4 5">
    <name type="scientific">Aquifex aeolicus</name>
    <dbReference type="NCBI Taxonomy" id="63363"/>
    <lineage>
        <taxon>Bacteria</taxon>
        <taxon>Pseudomonadati</taxon>
        <taxon>Aquificota</taxon>
        <taxon>Aquificia</taxon>
        <taxon>Aquificales</taxon>
        <taxon>Aquificaceae</taxon>
        <taxon>Aquifex</taxon>
    </lineage>
</organism>